<keyword evidence="2" id="KW-0238">DNA-binding</keyword>
<dbReference type="NCBIfam" id="NF033788">
    <property type="entry name" value="HTH_metalloreg"/>
    <property type="match status" value="1"/>
</dbReference>
<dbReference type="PANTHER" id="PTHR43132">
    <property type="entry name" value="ARSENICAL RESISTANCE OPERON REPRESSOR ARSR-RELATED"/>
    <property type="match status" value="1"/>
</dbReference>
<dbReference type="PRINTS" id="PR00778">
    <property type="entry name" value="HTHARSR"/>
</dbReference>
<proteinExistence type="predicted"/>
<gene>
    <name evidence="5" type="ORF">PBAT_08200</name>
</gene>
<dbReference type="RefSeq" id="WP_068648404.1">
    <property type="nucleotide sequence ID" value="NZ_CP043611.1"/>
</dbReference>
<dbReference type="GO" id="GO:0003700">
    <property type="term" value="F:DNA-binding transcription factor activity"/>
    <property type="evidence" value="ECO:0007669"/>
    <property type="project" value="InterPro"/>
</dbReference>
<organism evidence="5 6">
    <name type="scientific">Paenibacillus antarcticus</name>
    <dbReference type="NCBI Taxonomy" id="253703"/>
    <lineage>
        <taxon>Bacteria</taxon>
        <taxon>Bacillati</taxon>
        <taxon>Bacillota</taxon>
        <taxon>Bacilli</taxon>
        <taxon>Bacillales</taxon>
        <taxon>Paenibacillaceae</taxon>
        <taxon>Paenibacillus</taxon>
    </lineage>
</organism>
<evidence type="ECO:0000256" key="2">
    <source>
        <dbReference type="ARBA" id="ARBA00023125"/>
    </source>
</evidence>
<evidence type="ECO:0000259" key="4">
    <source>
        <dbReference type="PROSITE" id="PS50987"/>
    </source>
</evidence>
<protein>
    <submittedName>
        <fullName evidence="5">Transcriptional regulator</fullName>
    </submittedName>
</protein>
<dbReference type="InterPro" id="IPR011991">
    <property type="entry name" value="ArsR-like_HTH"/>
</dbReference>
<evidence type="ECO:0000256" key="3">
    <source>
        <dbReference type="ARBA" id="ARBA00023163"/>
    </source>
</evidence>
<dbReference type="Proteomes" id="UP000077355">
    <property type="component" value="Unassembled WGS sequence"/>
</dbReference>
<dbReference type="Gene3D" id="1.10.10.10">
    <property type="entry name" value="Winged helix-like DNA-binding domain superfamily/Winged helix DNA-binding domain"/>
    <property type="match status" value="1"/>
</dbReference>
<dbReference type="InterPro" id="IPR036388">
    <property type="entry name" value="WH-like_DNA-bd_sf"/>
</dbReference>
<evidence type="ECO:0000313" key="5">
    <source>
        <dbReference type="EMBL" id="OAB47031.1"/>
    </source>
</evidence>
<comment type="caution">
    <text evidence="5">The sequence shown here is derived from an EMBL/GenBank/DDBJ whole genome shotgun (WGS) entry which is preliminary data.</text>
</comment>
<dbReference type="Pfam" id="PF01022">
    <property type="entry name" value="HTH_5"/>
    <property type="match status" value="1"/>
</dbReference>
<sequence>MDNNFKAYNETADILKALAHPVRLCILQGLIKKGSCNVTHMQECLELPQSTVSQHLQKLRSMGIVQTDRNGLEVNYSVVDPRIKMMITTFLGGEINHE</sequence>
<dbReference type="CDD" id="cd00090">
    <property type="entry name" value="HTH_ARSR"/>
    <property type="match status" value="1"/>
</dbReference>
<dbReference type="OrthoDB" id="9802016at2"/>
<feature type="domain" description="HTH arsR-type" evidence="4">
    <location>
        <begin position="3"/>
        <end position="98"/>
    </location>
</feature>
<dbReference type="InterPro" id="IPR051011">
    <property type="entry name" value="Metal_resp_trans_reg"/>
</dbReference>
<dbReference type="PANTHER" id="PTHR43132:SF2">
    <property type="entry name" value="ARSENICAL RESISTANCE OPERON REPRESSOR ARSR-RELATED"/>
    <property type="match status" value="1"/>
</dbReference>
<keyword evidence="1" id="KW-0805">Transcription regulation</keyword>
<dbReference type="InterPro" id="IPR001845">
    <property type="entry name" value="HTH_ArsR_DNA-bd_dom"/>
</dbReference>
<dbReference type="EMBL" id="LVJI01000012">
    <property type="protein sequence ID" value="OAB47031.1"/>
    <property type="molecule type" value="Genomic_DNA"/>
</dbReference>
<name>A0A168PSJ1_9BACL</name>
<dbReference type="GO" id="GO:0003677">
    <property type="term" value="F:DNA binding"/>
    <property type="evidence" value="ECO:0007669"/>
    <property type="project" value="UniProtKB-KW"/>
</dbReference>
<dbReference type="PROSITE" id="PS50987">
    <property type="entry name" value="HTH_ARSR_2"/>
    <property type="match status" value="1"/>
</dbReference>
<evidence type="ECO:0000256" key="1">
    <source>
        <dbReference type="ARBA" id="ARBA00023015"/>
    </source>
</evidence>
<keyword evidence="6" id="KW-1185">Reference proteome</keyword>
<dbReference type="SMART" id="SM00418">
    <property type="entry name" value="HTH_ARSR"/>
    <property type="match status" value="1"/>
</dbReference>
<dbReference type="AlphaFoldDB" id="A0A168PSJ1"/>
<reference evidence="5 6" key="1">
    <citation type="submission" date="2016-03" db="EMBL/GenBank/DDBJ databases">
        <title>Draft genome sequence of Paenibacillus antarcticus CECT 5836.</title>
        <authorList>
            <person name="Shin S.-K."/>
            <person name="Yi H."/>
        </authorList>
    </citation>
    <scope>NUCLEOTIDE SEQUENCE [LARGE SCALE GENOMIC DNA]</scope>
    <source>
        <strain evidence="5 6">CECT 5836</strain>
    </source>
</reference>
<dbReference type="InterPro" id="IPR036390">
    <property type="entry name" value="WH_DNA-bd_sf"/>
</dbReference>
<dbReference type="SUPFAM" id="SSF46785">
    <property type="entry name" value="Winged helix' DNA-binding domain"/>
    <property type="match status" value="1"/>
</dbReference>
<keyword evidence="3" id="KW-0804">Transcription</keyword>
<accession>A0A168PSJ1</accession>
<evidence type="ECO:0000313" key="6">
    <source>
        <dbReference type="Proteomes" id="UP000077355"/>
    </source>
</evidence>